<dbReference type="NCBIfam" id="TIGR01777">
    <property type="entry name" value="yfcH"/>
    <property type="match status" value="1"/>
</dbReference>
<name>A0ABV6PBH1_9MICC</name>
<dbReference type="InterPro" id="IPR013549">
    <property type="entry name" value="DUF1731"/>
</dbReference>
<dbReference type="SUPFAM" id="SSF51735">
    <property type="entry name" value="NAD(P)-binding Rossmann-fold domains"/>
    <property type="match status" value="1"/>
</dbReference>
<dbReference type="EMBL" id="JBHLUB010000029">
    <property type="protein sequence ID" value="MFC0582183.1"/>
    <property type="molecule type" value="Genomic_DNA"/>
</dbReference>
<dbReference type="InterPro" id="IPR001509">
    <property type="entry name" value="Epimerase_deHydtase"/>
</dbReference>
<gene>
    <name evidence="4" type="ORF">ACFFFR_07275</name>
</gene>
<reference evidence="4 5" key="1">
    <citation type="submission" date="2024-09" db="EMBL/GenBank/DDBJ databases">
        <authorList>
            <person name="Sun Q."/>
            <person name="Mori K."/>
        </authorList>
    </citation>
    <scope>NUCLEOTIDE SEQUENCE [LARGE SCALE GENOMIC DNA]</scope>
    <source>
        <strain evidence="4 5">NCAIM B.02604</strain>
    </source>
</reference>
<dbReference type="InterPro" id="IPR036291">
    <property type="entry name" value="NAD(P)-bd_dom_sf"/>
</dbReference>
<evidence type="ECO:0000313" key="4">
    <source>
        <dbReference type="EMBL" id="MFC0582183.1"/>
    </source>
</evidence>
<dbReference type="PANTHER" id="PTHR11092">
    <property type="entry name" value="SUGAR NUCLEOTIDE EPIMERASE RELATED"/>
    <property type="match status" value="1"/>
</dbReference>
<dbReference type="RefSeq" id="WP_377459155.1">
    <property type="nucleotide sequence ID" value="NZ_JBHLUB010000029.1"/>
</dbReference>
<feature type="domain" description="DUF1731" evidence="3">
    <location>
        <begin position="360"/>
        <end position="408"/>
    </location>
</feature>
<comment type="caution">
    <text evidence="4">The sequence shown here is derived from an EMBL/GenBank/DDBJ whole genome shotgun (WGS) entry which is preliminary data.</text>
</comment>
<protein>
    <submittedName>
        <fullName evidence="4">TIGR01777 family oxidoreductase</fullName>
    </submittedName>
</protein>
<evidence type="ECO:0000259" key="2">
    <source>
        <dbReference type="Pfam" id="PF01370"/>
    </source>
</evidence>
<organism evidence="4 5">
    <name type="scientific">Micrococcoides hystricis</name>
    <dbReference type="NCBI Taxonomy" id="1572761"/>
    <lineage>
        <taxon>Bacteria</taxon>
        <taxon>Bacillati</taxon>
        <taxon>Actinomycetota</taxon>
        <taxon>Actinomycetes</taxon>
        <taxon>Micrococcales</taxon>
        <taxon>Micrococcaceae</taxon>
        <taxon>Micrococcoides</taxon>
    </lineage>
</organism>
<sequence length="428" mass="47005">MADLQKQTEFDVPAERVRQWLSSPGATQRLTPAYLGKYPGTKDLTWVSEVGVDSLGEGRSVFTDTIRYEPSGFNKAQERQIEVFTELLDYRSRQLAVELEFAQSVAHVEPMVVAMSGSSGMVGTELTALLQTLGHTVRPLVRRPAEDDLEISYNPGSQEIELEKLRECDAVINLAGESIFGRYTERKKQQLSTSRIMPTRLFTKSLETLAEDGKKRVMVSASAVGYYGAHASHGPNPPLLTEEDTWGIDVLAKTCLNWEATGTSDVFRTVNLRLGLVMTPAGGLMGTLMPLVSAGLAGRLGEHLWNSWVSVGDALRAFVFAMVNEDMRGVYNVVSDKPVLNDELITKYSEAMGQSPFMPVPSFAPKLILGAEAADTLALASQRVSNQKIKEAGFRFRMNDLDTLFAHILPSPHPSPLSNVARVVRTIA</sequence>
<evidence type="ECO:0000313" key="5">
    <source>
        <dbReference type="Proteomes" id="UP001589862"/>
    </source>
</evidence>
<dbReference type="Proteomes" id="UP001589862">
    <property type="component" value="Unassembled WGS sequence"/>
</dbReference>
<proteinExistence type="inferred from homology"/>
<dbReference type="Gene3D" id="3.40.50.720">
    <property type="entry name" value="NAD(P)-binding Rossmann-like Domain"/>
    <property type="match status" value="1"/>
</dbReference>
<dbReference type="PANTHER" id="PTHR11092:SF0">
    <property type="entry name" value="EPIMERASE FAMILY PROTEIN SDR39U1"/>
    <property type="match status" value="1"/>
</dbReference>
<keyword evidence="5" id="KW-1185">Reference proteome</keyword>
<comment type="similarity">
    <text evidence="1">Belongs to the NAD(P)-dependent epimerase/dehydratase family. SDR39U1 subfamily.</text>
</comment>
<dbReference type="Pfam" id="PF08338">
    <property type="entry name" value="DUF1731"/>
    <property type="match status" value="1"/>
</dbReference>
<dbReference type="InterPro" id="IPR010099">
    <property type="entry name" value="SDR39U1"/>
</dbReference>
<evidence type="ECO:0000259" key="3">
    <source>
        <dbReference type="Pfam" id="PF08338"/>
    </source>
</evidence>
<dbReference type="Pfam" id="PF01370">
    <property type="entry name" value="Epimerase"/>
    <property type="match status" value="1"/>
</dbReference>
<evidence type="ECO:0000256" key="1">
    <source>
        <dbReference type="ARBA" id="ARBA00009353"/>
    </source>
</evidence>
<feature type="domain" description="NAD-dependent epimerase/dehydratase" evidence="2">
    <location>
        <begin position="115"/>
        <end position="333"/>
    </location>
</feature>
<accession>A0ABV6PBH1</accession>